<protein>
    <recommendedName>
        <fullName evidence="2">Methyltransferase type 11 domain-containing protein</fullName>
    </recommendedName>
</protein>
<feature type="coiled-coil region" evidence="1">
    <location>
        <begin position="276"/>
        <end position="310"/>
    </location>
</feature>
<evidence type="ECO:0000256" key="1">
    <source>
        <dbReference type="SAM" id="Coils"/>
    </source>
</evidence>
<dbReference type="InterPro" id="IPR029063">
    <property type="entry name" value="SAM-dependent_MTases_sf"/>
</dbReference>
<dbReference type="Pfam" id="PF08241">
    <property type="entry name" value="Methyltransf_11"/>
    <property type="match status" value="1"/>
</dbReference>
<dbReference type="PANTHER" id="PTHR43861">
    <property type="entry name" value="TRANS-ACONITATE 2-METHYLTRANSFERASE-RELATED"/>
    <property type="match status" value="1"/>
</dbReference>
<keyword evidence="1" id="KW-0175">Coiled coil</keyword>
<dbReference type="CDD" id="cd02440">
    <property type="entry name" value="AdoMet_MTases"/>
    <property type="match status" value="1"/>
</dbReference>
<accession>A0A1Z4JJ79</accession>
<evidence type="ECO:0000313" key="3">
    <source>
        <dbReference type="EMBL" id="BAY56781.1"/>
    </source>
</evidence>
<reference evidence="3 4" key="1">
    <citation type="submission" date="2017-06" db="EMBL/GenBank/DDBJ databases">
        <title>Genome sequencing of cyanobaciteial culture collection at National Institute for Environmental Studies (NIES).</title>
        <authorList>
            <person name="Hirose Y."/>
            <person name="Shimura Y."/>
            <person name="Fujisawa T."/>
            <person name="Nakamura Y."/>
            <person name="Kawachi M."/>
        </authorList>
    </citation>
    <scope>NUCLEOTIDE SEQUENCE [LARGE SCALE GENOMIC DNA]</scope>
    <source>
        <strain evidence="3 4">NIES-2135</strain>
    </source>
</reference>
<dbReference type="AlphaFoldDB" id="A0A1Z4JJ79"/>
<name>A0A1Z4JJ79_LEPBY</name>
<dbReference type="SUPFAM" id="SSF53335">
    <property type="entry name" value="S-adenosyl-L-methionine-dependent methyltransferases"/>
    <property type="match status" value="1"/>
</dbReference>
<proteinExistence type="predicted"/>
<dbReference type="GO" id="GO:0008757">
    <property type="term" value="F:S-adenosylmethionine-dependent methyltransferase activity"/>
    <property type="evidence" value="ECO:0007669"/>
    <property type="project" value="InterPro"/>
</dbReference>
<keyword evidence="4" id="KW-1185">Reference proteome</keyword>
<organism evidence="3 4">
    <name type="scientific">Leptolyngbya boryana NIES-2135</name>
    <dbReference type="NCBI Taxonomy" id="1973484"/>
    <lineage>
        <taxon>Bacteria</taxon>
        <taxon>Bacillati</taxon>
        <taxon>Cyanobacteriota</taxon>
        <taxon>Cyanophyceae</taxon>
        <taxon>Leptolyngbyales</taxon>
        <taxon>Leptolyngbyaceae</taxon>
        <taxon>Leptolyngbya group</taxon>
        <taxon>Leptolyngbya</taxon>
    </lineage>
</organism>
<gene>
    <name evidence="3" type="ORF">NIES2135_36210</name>
</gene>
<sequence>MISSDPVADYTPTSERHMPVYETGTDTSLANVDHMIRYAYVAPFVVGKRVLDISCGTGYGTQFIAQQGALEVVGVDVDQSAVNFASKFHAHPNATFIQSDAHYVRQLEDASFDVIVSFETIEHLPNPRKFVVELRRLLKPDGQLFLSCPNDYRVAPWISEFHLHKFRFPEFRELVLSTFGEAVFLGQHYSVSSHIVKPISPALKGVRFESYQNPLPKDFFEREYLENLSAIENADGYLAIVNVDESQLQNQTSISQSAFQFLMRLLTETLPQSDQVNQLNQELQQTRLELDRVNQLAAAAQTRIQAMESSKFWKLRATWFQLKRKLGLPTQE</sequence>
<feature type="domain" description="Methyltransferase type 11" evidence="2">
    <location>
        <begin position="51"/>
        <end position="145"/>
    </location>
</feature>
<evidence type="ECO:0000259" key="2">
    <source>
        <dbReference type="Pfam" id="PF08241"/>
    </source>
</evidence>
<dbReference type="Gene3D" id="3.40.50.150">
    <property type="entry name" value="Vaccinia Virus protein VP39"/>
    <property type="match status" value="1"/>
</dbReference>
<dbReference type="EMBL" id="AP018203">
    <property type="protein sequence ID" value="BAY56781.1"/>
    <property type="molecule type" value="Genomic_DNA"/>
</dbReference>
<dbReference type="Proteomes" id="UP000217895">
    <property type="component" value="Chromosome"/>
</dbReference>
<dbReference type="InterPro" id="IPR013216">
    <property type="entry name" value="Methyltransf_11"/>
</dbReference>
<evidence type="ECO:0000313" key="4">
    <source>
        <dbReference type="Proteomes" id="UP000217895"/>
    </source>
</evidence>